<dbReference type="EMBL" id="JXYS01000098">
    <property type="protein sequence ID" value="KJF16128.1"/>
    <property type="molecule type" value="Genomic_DNA"/>
</dbReference>
<dbReference type="Proteomes" id="UP000032360">
    <property type="component" value="Unassembled WGS sequence"/>
</dbReference>
<gene>
    <name evidence="1" type="ORF">AXFE_30340</name>
</gene>
<proteinExistence type="predicted"/>
<protein>
    <submittedName>
        <fullName evidence="1">Uncharacterized protein</fullName>
    </submittedName>
</protein>
<accession>A0A0D8HDX0</accession>
<keyword evidence="2" id="KW-1185">Reference proteome</keyword>
<organism evidence="1 2">
    <name type="scientific">Acidithrix ferrooxidans</name>
    <dbReference type="NCBI Taxonomy" id="1280514"/>
    <lineage>
        <taxon>Bacteria</taxon>
        <taxon>Bacillati</taxon>
        <taxon>Actinomycetota</taxon>
        <taxon>Acidimicrobiia</taxon>
        <taxon>Acidimicrobiales</taxon>
        <taxon>Acidimicrobiaceae</taxon>
        <taxon>Acidithrix</taxon>
    </lineage>
</organism>
<dbReference type="AlphaFoldDB" id="A0A0D8HDX0"/>
<evidence type="ECO:0000313" key="2">
    <source>
        <dbReference type="Proteomes" id="UP000032360"/>
    </source>
</evidence>
<evidence type="ECO:0000313" key="1">
    <source>
        <dbReference type="EMBL" id="KJF16128.1"/>
    </source>
</evidence>
<sequence>MVISPSIIKARTIVAERKIAVFKFGSLNTIRLSDCRIGGR</sequence>
<reference evidence="1 2" key="1">
    <citation type="submission" date="2015-01" db="EMBL/GenBank/DDBJ databases">
        <title>Draft genome of the acidophilic iron oxidizer Acidithrix ferrooxidans strain Py-F3.</title>
        <authorList>
            <person name="Poehlein A."/>
            <person name="Eisen S."/>
            <person name="Schloemann M."/>
            <person name="Johnson B.D."/>
            <person name="Daniel R."/>
            <person name="Muehling M."/>
        </authorList>
    </citation>
    <scope>NUCLEOTIDE SEQUENCE [LARGE SCALE GENOMIC DNA]</scope>
    <source>
        <strain evidence="1 2">Py-F3</strain>
    </source>
</reference>
<name>A0A0D8HDX0_9ACTN</name>
<comment type="caution">
    <text evidence="1">The sequence shown here is derived from an EMBL/GenBank/DDBJ whole genome shotgun (WGS) entry which is preliminary data.</text>
</comment>
<dbReference type="STRING" id="1280514.AXFE_30340"/>